<accession>A0AAV4G6A6</accession>
<protein>
    <submittedName>
        <fullName evidence="1">Uncharacterized protein</fullName>
    </submittedName>
</protein>
<reference evidence="1 2" key="1">
    <citation type="journal article" date="2021" name="Elife">
        <title>Chloroplast acquisition without the gene transfer in kleptoplastic sea slugs, Plakobranchus ocellatus.</title>
        <authorList>
            <person name="Maeda T."/>
            <person name="Takahashi S."/>
            <person name="Yoshida T."/>
            <person name="Shimamura S."/>
            <person name="Takaki Y."/>
            <person name="Nagai Y."/>
            <person name="Toyoda A."/>
            <person name="Suzuki Y."/>
            <person name="Arimoto A."/>
            <person name="Ishii H."/>
            <person name="Satoh N."/>
            <person name="Nishiyama T."/>
            <person name="Hasebe M."/>
            <person name="Maruyama T."/>
            <person name="Minagawa J."/>
            <person name="Obokata J."/>
            <person name="Shigenobu S."/>
        </authorList>
    </citation>
    <scope>NUCLEOTIDE SEQUENCE [LARGE SCALE GENOMIC DNA]</scope>
</reference>
<evidence type="ECO:0000313" key="1">
    <source>
        <dbReference type="EMBL" id="GFR81132.1"/>
    </source>
</evidence>
<sequence>MDTVTDCIPLFEIEKNTFNMPNTATGDNNSADIAAGNVGFSSLHINGFTFLVQYSSRQRTLARFIDFTGWVYSNGQRFFASCPWHPHLRLTMALDTFHTAKQFNASMKRQSSF</sequence>
<gene>
    <name evidence="1" type="ORF">ElyMa_004061900</name>
</gene>
<dbReference type="Proteomes" id="UP000762676">
    <property type="component" value="Unassembled WGS sequence"/>
</dbReference>
<dbReference type="AlphaFoldDB" id="A0AAV4G6A6"/>
<evidence type="ECO:0000313" key="2">
    <source>
        <dbReference type="Proteomes" id="UP000762676"/>
    </source>
</evidence>
<organism evidence="1 2">
    <name type="scientific">Elysia marginata</name>
    <dbReference type="NCBI Taxonomy" id="1093978"/>
    <lineage>
        <taxon>Eukaryota</taxon>
        <taxon>Metazoa</taxon>
        <taxon>Spiralia</taxon>
        <taxon>Lophotrochozoa</taxon>
        <taxon>Mollusca</taxon>
        <taxon>Gastropoda</taxon>
        <taxon>Heterobranchia</taxon>
        <taxon>Euthyneura</taxon>
        <taxon>Panpulmonata</taxon>
        <taxon>Sacoglossa</taxon>
        <taxon>Placobranchoidea</taxon>
        <taxon>Plakobranchidae</taxon>
        <taxon>Elysia</taxon>
    </lineage>
</organism>
<comment type="caution">
    <text evidence="1">The sequence shown here is derived from an EMBL/GenBank/DDBJ whole genome shotgun (WGS) entry which is preliminary data.</text>
</comment>
<proteinExistence type="predicted"/>
<dbReference type="EMBL" id="BMAT01008251">
    <property type="protein sequence ID" value="GFR81132.1"/>
    <property type="molecule type" value="Genomic_DNA"/>
</dbReference>
<keyword evidence="2" id="KW-1185">Reference proteome</keyword>
<name>A0AAV4G6A6_9GAST</name>